<dbReference type="InterPro" id="IPR001452">
    <property type="entry name" value="SH3_domain"/>
</dbReference>
<dbReference type="SMART" id="SM00072">
    <property type="entry name" value="GuKc"/>
    <property type="match status" value="1"/>
</dbReference>
<dbReference type="CDD" id="cd11863">
    <property type="entry name" value="SH3_CACNB"/>
    <property type="match status" value="1"/>
</dbReference>
<feature type="compositionally biased region" description="Basic and acidic residues" evidence="5">
    <location>
        <begin position="186"/>
        <end position="201"/>
    </location>
</feature>
<dbReference type="GO" id="GO:0005245">
    <property type="term" value="F:voltage-gated calcium channel activity"/>
    <property type="evidence" value="ECO:0007669"/>
    <property type="project" value="InterPro"/>
</dbReference>
<comment type="similarity">
    <text evidence="1">Belongs to the calcium channel beta subunit family.</text>
</comment>
<evidence type="ECO:0000256" key="5">
    <source>
        <dbReference type="SAM" id="MobiDB-lite"/>
    </source>
</evidence>
<dbReference type="Gene3D" id="2.30.30.40">
    <property type="entry name" value="SH3 Domains"/>
    <property type="match status" value="1"/>
</dbReference>
<dbReference type="AlphaFoldDB" id="A0A915JQ81"/>
<evidence type="ECO:0000259" key="6">
    <source>
        <dbReference type="PROSITE" id="PS50002"/>
    </source>
</evidence>
<evidence type="ECO:0000313" key="8">
    <source>
        <dbReference type="WBParaSite" id="nRc.2.0.1.t28066-RA"/>
    </source>
</evidence>
<dbReference type="Gene3D" id="3.40.50.300">
    <property type="entry name" value="P-loop containing nucleotide triphosphate hydrolases"/>
    <property type="match status" value="1"/>
</dbReference>
<feature type="region of interest" description="Disordered" evidence="5">
    <location>
        <begin position="44"/>
        <end position="64"/>
    </location>
</feature>
<dbReference type="Proteomes" id="UP000887565">
    <property type="component" value="Unplaced"/>
</dbReference>
<dbReference type="SUPFAM" id="SSF50044">
    <property type="entry name" value="SH3-domain"/>
    <property type="match status" value="1"/>
</dbReference>
<dbReference type="InterPro" id="IPR000584">
    <property type="entry name" value="VDCC_L_bsu"/>
</dbReference>
<evidence type="ECO:0000256" key="1">
    <source>
        <dbReference type="ARBA" id="ARBA00010836"/>
    </source>
</evidence>
<evidence type="ECO:0000313" key="7">
    <source>
        <dbReference type="Proteomes" id="UP000887565"/>
    </source>
</evidence>
<dbReference type="InterPro" id="IPR027417">
    <property type="entry name" value="P-loop_NTPase"/>
</dbReference>
<evidence type="ECO:0000256" key="2">
    <source>
        <dbReference type="ARBA" id="ARBA00022443"/>
    </source>
</evidence>
<dbReference type="GO" id="GO:0005891">
    <property type="term" value="C:voltage-gated calcium channel complex"/>
    <property type="evidence" value="ECO:0007669"/>
    <property type="project" value="InterPro"/>
</dbReference>
<reference evidence="8" key="1">
    <citation type="submission" date="2022-11" db="UniProtKB">
        <authorList>
            <consortium name="WormBaseParasite"/>
        </authorList>
    </citation>
    <scope>IDENTIFICATION</scope>
</reference>
<dbReference type="WBParaSite" id="nRc.2.0.1.t28066-RA">
    <property type="protein sequence ID" value="nRc.2.0.1.t28066-RA"/>
    <property type="gene ID" value="nRc.2.0.1.g28066"/>
</dbReference>
<feature type="compositionally biased region" description="Polar residues" evidence="5">
    <location>
        <begin position="171"/>
        <end position="182"/>
    </location>
</feature>
<protein>
    <submittedName>
        <fullName evidence="8">SH3 domain-containing protein</fullName>
    </submittedName>
</protein>
<keyword evidence="2 4" id="KW-0728">SH3 domain</keyword>
<dbReference type="InterPro" id="IPR036028">
    <property type="entry name" value="SH3-like_dom_sf"/>
</dbReference>
<dbReference type="PROSITE" id="PS50002">
    <property type="entry name" value="SH3"/>
    <property type="match status" value="1"/>
</dbReference>
<sequence>MPIVISGLENVSAGPAGTINFNFSSMTTHVAACTLDRCCQDRGSGDSAKSEHLSNETKEAAKRETEEQARLQLESAKYKPVAFAVRTNVAYDGALDDDAPVTGKGLSFEVRDFLHIKEKYNNDWWIGRLVRENSELGFIPSPSKLESVRIIAGGKSGRLFKQSSSSSNFGLLENTLTNRTSPPSTPEKRSFDENDESDHHAANNNLIKGHIPLTLHKHEKNKLMFFRKHDTVPPYDVVPAMRPIILVGPSLKGYEVTDMMQKAIFDFLKHRFEGRIIITRVSADISLAKKATLNNPTIKRALMDKATSKTTFNLAEVQAEIERIFELARSMQLIALDCDTINHPAQLQKTSLAPIIVYIKITQTKVLQRLIKYRGKGQVRNMNVQIVAAEKLSQCNPELYDVRLEE</sequence>
<dbReference type="SUPFAM" id="SSF52540">
    <property type="entry name" value="P-loop containing nucleoside triphosphate hydrolases"/>
    <property type="match status" value="1"/>
</dbReference>
<keyword evidence="3" id="KW-0597">Phosphoprotein</keyword>
<evidence type="ECO:0000256" key="4">
    <source>
        <dbReference type="PROSITE-ProRule" id="PRU00192"/>
    </source>
</evidence>
<proteinExistence type="inferred from homology"/>
<accession>A0A915JQ81</accession>
<name>A0A915JQ81_ROMCU</name>
<dbReference type="OMA" id="WRSTHAS"/>
<dbReference type="PRINTS" id="PR01626">
    <property type="entry name" value="LCACHANNELB"/>
</dbReference>
<keyword evidence="7" id="KW-1185">Reference proteome</keyword>
<dbReference type="InterPro" id="IPR008145">
    <property type="entry name" value="GK/Ca_channel_bsu"/>
</dbReference>
<dbReference type="PANTHER" id="PTHR11824">
    <property type="entry name" value="VOLTAGE-DEPENDENT CALCIUM CHANNEL BETA SUBUNIT"/>
    <property type="match status" value="1"/>
</dbReference>
<evidence type="ECO:0000256" key="3">
    <source>
        <dbReference type="ARBA" id="ARBA00022553"/>
    </source>
</evidence>
<feature type="region of interest" description="Disordered" evidence="5">
    <location>
        <begin position="171"/>
        <end position="201"/>
    </location>
</feature>
<feature type="domain" description="SH3" evidence="6">
    <location>
        <begin position="80"/>
        <end position="149"/>
    </location>
</feature>
<organism evidence="7 8">
    <name type="scientific">Romanomermis culicivorax</name>
    <name type="common">Nematode worm</name>
    <dbReference type="NCBI Taxonomy" id="13658"/>
    <lineage>
        <taxon>Eukaryota</taxon>
        <taxon>Metazoa</taxon>
        <taxon>Ecdysozoa</taxon>
        <taxon>Nematoda</taxon>
        <taxon>Enoplea</taxon>
        <taxon>Dorylaimia</taxon>
        <taxon>Mermithida</taxon>
        <taxon>Mermithoidea</taxon>
        <taxon>Mermithidae</taxon>
        <taxon>Romanomermis</taxon>
    </lineage>
</organism>
<dbReference type="Pfam" id="PF00625">
    <property type="entry name" value="Guanylate_kin"/>
    <property type="match status" value="1"/>
</dbReference>